<dbReference type="STRING" id="369401.SAMN05428642_10592"/>
<dbReference type="PROSITE" id="PS51257">
    <property type="entry name" value="PROKAR_LIPOPROTEIN"/>
    <property type="match status" value="1"/>
</dbReference>
<sequence length="148" mass="16562">MKTTLKRTVGVILIALVLSSCSQKQENSISEMLKDPSQQEKVLALMTEDHDLGKKYIGKMMNNDHATGMMVDELVRAAANDTILAGKLSTMITKYPELMVLTNHHFMPIIASDEHLSDTFCDHALEHDNIAKSMCQKMNDKEGMEPCH</sequence>
<dbReference type="Proteomes" id="UP000182544">
    <property type="component" value="Unassembled WGS sequence"/>
</dbReference>
<dbReference type="EMBL" id="FPKV01000005">
    <property type="protein sequence ID" value="SFZ94802.1"/>
    <property type="molecule type" value="Genomic_DNA"/>
</dbReference>
<accession>A0A1K2IRC8</accession>
<evidence type="ECO:0000313" key="1">
    <source>
        <dbReference type="EMBL" id="SFZ94802.1"/>
    </source>
</evidence>
<dbReference type="AlphaFoldDB" id="A0A1K2IRC8"/>
<gene>
    <name evidence="1" type="ORF">SAMN05428642_10592</name>
</gene>
<organism evidence="1 2">
    <name type="scientific">Flaviramulus basaltis</name>
    <dbReference type="NCBI Taxonomy" id="369401"/>
    <lineage>
        <taxon>Bacteria</taxon>
        <taxon>Pseudomonadati</taxon>
        <taxon>Bacteroidota</taxon>
        <taxon>Flavobacteriia</taxon>
        <taxon>Flavobacteriales</taxon>
        <taxon>Flavobacteriaceae</taxon>
        <taxon>Flaviramulus</taxon>
    </lineage>
</organism>
<reference evidence="1 2" key="1">
    <citation type="submission" date="2016-10" db="EMBL/GenBank/DDBJ databases">
        <authorList>
            <person name="de Groot N.N."/>
        </authorList>
    </citation>
    <scope>NUCLEOTIDE SEQUENCE [LARGE SCALE GENOMIC DNA]</scope>
    <source>
        <strain evidence="1 2">DSM 18180</strain>
    </source>
</reference>
<keyword evidence="2" id="KW-1185">Reference proteome</keyword>
<proteinExistence type="predicted"/>
<name>A0A1K2IRC8_9FLAO</name>
<evidence type="ECO:0000313" key="2">
    <source>
        <dbReference type="Proteomes" id="UP000182544"/>
    </source>
</evidence>
<protein>
    <submittedName>
        <fullName evidence="1">Uncharacterized protein</fullName>
    </submittedName>
</protein>